<dbReference type="Proteomes" id="UP000663862">
    <property type="component" value="Unassembled WGS sequence"/>
</dbReference>
<gene>
    <name evidence="1" type="ORF">FME351_LOCUS20745</name>
    <name evidence="2" type="ORF">TSG867_LOCUS14156</name>
</gene>
<sequence>MTSTTGAVSKKQKVFINHINIIFARSTKTFMGDFEKNLSKLSPTEFQAYGMKYATQFEYRVELACRVASNFKAQHLVILDDVALTVSKSERATSFFAVQGCDRSLLPALWLATGFEQGVTIVTYAPANPIELREFLKIKQNFEQRLDRPIPMRIIYQGRDILSLQQQDPREYTRLCKQCHGSLPPFTDDFHIQELKRHFDLITQGATRSLVFPFETMEIHRQELAAYTNIVLPDLPTIDKAKHNFLLRKHGFNDLPHLLMVFIDGSVIDEYEAYIAAMARLSSTNTSHNPENVARFSQSIVSAIDRLHFEFHYEKVFLKLDAIGAGGWSCVSPSENALLYDWTQTVEVRVAYLIRYIEKNVLEEHLPSHAVVEEFIEAQKRPGDIDADYTVCGFVLDSIFYPTSINLCGTDSRGQYIEQWTAPKASQMDDSPTIWQNMFEIYARMVAIEAEPFSYKNGIYAGDIFLTVNNEYKQRDWNIRRGGRSSPETFIMLGEPNYEAKVNISIPTELTCEKLFDLYTHVCDRLAQAPYHMYPFSTAYCYFCKSAVPNFIRLNLLIHPKVLLHNDDNTKLPKNKSRQKVYDIVKQIIDDELLNNAKTNGFYS</sequence>
<name>A0A818LZD0_9BILA</name>
<accession>A0A818LZD0</accession>
<dbReference type="EMBL" id="CAJNYU010002676">
    <property type="protein sequence ID" value="CAF3576910.1"/>
    <property type="molecule type" value="Genomic_DNA"/>
</dbReference>
<protein>
    <submittedName>
        <fullName evidence="1">Uncharacterized protein</fullName>
    </submittedName>
</protein>
<comment type="caution">
    <text evidence="1">The sequence shown here is derived from an EMBL/GenBank/DDBJ whole genome shotgun (WGS) entry which is preliminary data.</text>
</comment>
<organism evidence="1 3">
    <name type="scientific">Rotaria socialis</name>
    <dbReference type="NCBI Taxonomy" id="392032"/>
    <lineage>
        <taxon>Eukaryota</taxon>
        <taxon>Metazoa</taxon>
        <taxon>Spiralia</taxon>
        <taxon>Gnathifera</taxon>
        <taxon>Rotifera</taxon>
        <taxon>Eurotatoria</taxon>
        <taxon>Bdelloidea</taxon>
        <taxon>Philodinida</taxon>
        <taxon>Philodinidae</taxon>
        <taxon>Rotaria</taxon>
    </lineage>
</organism>
<reference evidence="1" key="1">
    <citation type="submission" date="2021-02" db="EMBL/GenBank/DDBJ databases">
        <authorList>
            <person name="Nowell W R."/>
        </authorList>
    </citation>
    <scope>NUCLEOTIDE SEQUENCE</scope>
</reference>
<evidence type="ECO:0000313" key="3">
    <source>
        <dbReference type="Proteomes" id="UP000663869"/>
    </source>
</evidence>
<dbReference type="AlphaFoldDB" id="A0A818LZD0"/>
<dbReference type="Proteomes" id="UP000663869">
    <property type="component" value="Unassembled WGS sequence"/>
</dbReference>
<evidence type="ECO:0000313" key="1">
    <source>
        <dbReference type="EMBL" id="CAF3576910.1"/>
    </source>
</evidence>
<proteinExistence type="predicted"/>
<dbReference type="EMBL" id="CAJOBQ010000777">
    <property type="protein sequence ID" value="CAF4416343.1"/>
    <property type="molecule type" value="Genomic_DNA"/>
</dbReference>
<evidence type="ECO:0000313" key="2">
    <source>
        <dbReference type="EMBL" id="CAF4416343.1"/>
    </source>
</evidence>